<accession>A0ABS8BG11</accession>
<proteinExistence type="predicted"/>
<dbReference type="Pfam" id="PF13193">
    <property type="entry name" value="AMP-binding_C"/>
    <property type="match status" value="1"/>
</dbReference>
<protein>
    <submittedName>
        <fullName evidence="4">Amino acid adenylation domain-containing protein</fullName>
    </submittedName>
</protein>
<dbReference type="Gene3D" id="2.30.38.10">
    <property type="entry name" value="Luciferase, Domain 3"/>
    <property type="match status" value="1"/>
</dbReference>
<sequence>GTDTGPDLDLGGVTARGEATNLDGAKFDLSLNFRAATGPDGRPGALTTHVGYSADLFDAPTVRTLLDRIVRVLDAVTTDPDRPVGTIELLDPSERAALLSAPVPVTAPDAVLGELFAAQAARTPDATAVVFEDERTTYAELAARANRLAHLLAAHGAGPDRLVAVALPRSTDLVVALLAVLAAGAAYLPVDPDYPADRITYMLEDARPVLLVTTTDVAQRLPEPATTGAATLLLDAPETAGLLAAAPATAPRTDVRPQHAAYVIYTSGSTGRPKGVVVPHRNVTRLFGATRHWFDFRADDAWTLYHSYAFDFSVWELWGPLLHGGRLVVVPHAVSRAPGEFLKLLADERVTVLNQTPSAFYQLIQADADDPATGDRLALRTVVFGGEALDLRRLADWYERHADDAPVLVNMYGITETTVHVTYQALDRVRAATLPGSAIGEAIPDLGLYVLDDALRPVPVGAAGELYVSGAGLARGYLGRPGLTAERFVACPFGEPGERMYRTGDVVRWREQGRLEYLGRSDHQVKLRGFRIELGEIESVLGSYPQVAQAAVLVREDQPGDKRLVGYVVPKDASGVDAAGLRAHLTALLPDYMVPSTTVTLDVLPLTSNGKLDRRALPAPVYAGGAAGRGPRTPREEILCGLFAEVLGVE</sequence>
<feature type="non-terminal residue" evidence="4">
    <location>
        <position position="650"/>
    </location>
</feature>
<dbReference type="PROSITE" id="PS00455">
    <property type="entry name" value="AMP_BINDING"/>
    <property type="match status" value="1"/>
</dbReference>
<dbReference type="SUPFAM" id="SSF52777">
    <property type="entry name" value="CoA-dependent acyltransferases"/>
    <property type="match status" value="1"/>
</dbReference>
<evidence type="ECO:0000259" key="3">
    <source>
        <dbReference type="Pfam" id="PF13193"/>
    </source>
</evidence>
<evidence type="ECO:0000259" key="2">
    <source>
        <dbReference type="Pfam" id="PF00668"/>
    </source>
</evidence>
<feature type="domain" description="AMP-dependent synthetase/ligase" evidence="1">
    <location>
        <begin position="116"/>
        <end position="478"/>
    </location>
</feature>
<dbReference type="InterPro" id="IPR010071">
    <property type="entry name" value="AA_adenyl_dom"/>
</dbReference>
<evidence type="ECO:0000313" key="4">
    <source>
        <dbReference type="EMBL" id="MCB5183568.1"/>
    </source>
</evidence>
<gene>
    <name evidence="4" type="ORF">LG632_29970</name>
</gene>
<dbReference type="NCBIfam" id="TIGR01733">
    <property type="entry name" value="AA-adenyl-dom"/>
    <property type="match status" value="1"/>
</dbReference>
<dbReference type="CDD" id="cd17643">
    <property type="entry name" value="A_NRPS_Cytc1-like"/>
    <property type="match status" value="1"/>
</dbReference>
<dbReference type="EMBL" id="JAJAUY010000264">
    <property type="protein sequence ID" value="MCB5183568.1"/>
    <property type="molecule type" value="Genomic_DNA"/>
</dbReference>
<keyword evidence="5" id="KW-1185">Reference proteome</keyword>
<evidence type="ECO:0000313" key="5">
    <source>
        <dbReference type="Proteomes" id="UP001199054"/>
    </source>
</evidence>
<feature type="domain" description="Condensation" evidence="2">
    <location>
        <begin position="23"/>
        <end position="99"/>
    </location>
</feature>
<dbReference type="Pfam" id="PF00668">
    <property type="entry name" value="Condensation"/>
    <property type="match status" value="1"/>
</dbReference>
<dbReference type="Proteomes" id="UP001199054">
    <property type="component" value="Unassembled WGS sequence"/>
</dbReference>
<dbReference type="PANTHER" id="PTHR45527">
    <property type="entry name" value="NONRIBOSOMAL PEPTIDE SYNTHETASE"/>
    <property type="match status" value="1"/>
</dbReference>
<organism evidence="4 5">
    <name type="scientific">Streptomyces antimicrobicus</name>
    <dbReference type="NCBI Taxonomy" id="2883108"/>
    <lineage>
        <taxon>Bacteria</taxon>
        <taxon>Bacillati</taxon>
        <taxon>Actinomycetota</taxon>
        <taxon>Actinomycetes</taxon>
        <taxon>Kitasatosporales</taxon>
        <taxon>Streptomycetaceae</taxon>
        <taxon>Streptomyces</taxon>
    </lineage>
</organism>
<dbReference type="InterPro" id="IPR000873">
    <property type="entry name" value="AMP-dep_synth/lig_dom"/>
</dbReference>
<dbReference type="PANTHER" id="PTHR45527:SF14">
    <property type="entry name" value="PLIPASTATIN SYNTHASE SUBUNIT B"/>
    <property type="match status" value="1"/>
</dbReference>
<dbReference type="Gene3D" id="3.40.50.980">
    <property type="match status" value="2"/>
</dbReference>
<comment type="caution">
    <text evidence="4">The sequence shown here is derived from an EMBL/GenBank/DDBJ whole genome shotgun (WGS) entry which is preliminary data.</text>
</comment>
<dbReference type="InterPro" id="IPR025110">
    <property type="entry name" value="AMP-bd_C"/>
</dbReference>
<dbReference type="SUPFAM" id="SSF56801">
    <property type="entry name" value="Acetyl-CoA synthetase-like"/>
    <property type="match status" value="1"/>
</dbReference>
<reference evidence="4 5" key="1">
    <citation type="submission" date="2021-10" db="EMBL/GenBank/DDBJ databases">
        <title>Streptomyces sp. strain SMC 277, a novel streptomycete isolated from soil.</title>
        <authorList>
            <person name="Chanama M."/>
        </authorList>
    </citation>
    <scope>NUCLEOTIDE SEQUENCE [LARGE SCALE GENOMIC DNA]</scope>
    <source>
        <strain evidence="4 5">SMC 277</strain>
    </source>
</reference>
<dbReference type="InterPro" id="IPR001242">
    <property type="entry name" value="Condensation_dom"/>
</dbReference>
<dbReference type="Gene3D" id="3.30.300.30">
    <property type="match status" value="1"/>
</dbReference>
<dbReference type="InterPro" id="IPR045851">
    <property type="entry name" value="AMP-bd_C_sf"/>
</dbReference>
<evidence type="ECO:0000259" key="1">
    <source>
        <dbReference type="Pfam" id="PF00501"/>
    </source>
</evidence>
<dbReference type="Pfam" id="PF00501">
    <property type="entry name" value="AMP-binding"/>
    <property type="match status" value="1"/>
</dbReference>
<dbReference type="Gene3D" id="3.30.559.30">
    <property type="entry name" value="Nonribosomal peptide synthetase, condensation domain"/>
    <property type="match status" value="1"/>
</dbReference>
<name>A0ABS8BG11_9ACTN</name>
<feature type="non-terminal residue" evidence="4">
    <location>
        <position position="1"/>
    </location>
</feature>
<feature type="domain" description="AMP-binding enzyme C-terminal" evidence="3">
    <location>
        <begin position="536"/>
        <end position="611"/>
    </location>
</feature>
<dbReference type="RefSeq" id="WP_226731074.1">
    <property type="nucleotide sequence ID" value="NZ_JAJAUY010000264.1"/>
</dbReference>
<dbReference type="InterPro" id="IPR020845">
    <property type="entry name" value="AMP-binding_CS"/>
</dbReference>